<dbReference type="Pfam" id="PF12972">
    <property type="entry name" value="NAGLU_C"/>
    <property type="match status" value="1"/>
</dbReference>
<dbReference type="Proteomes" id="UP001431209">
    <property type="component" value="Unassembled WGS sequence"/>
</dbReference>
<sequence>MAYPHPFTKLRSRSTLTIGVVTILILIILFQLYNGLKFFSRTDNADSVPRIQKAIDKPKGASAKENIKVIPKLALRREKPSDTVVINTVRDMISRIIPGHVSLFELQIIDKPSEEGTFDVFELSSKDSANSKFPITIVIKGNNGVSLASGLHHYLKYYCYAQITWGASQLNIPSPPPSINEKLRITTQHKYRYYMNTCTHGYSAAWWDWERWEKEIDWMALNGINAPLAFTGQEYVWKKTYEELDISIKGLFTGPAFLPWNRMGNLYGWAGPLPDHFIEKQFQVALKILERERTLGMTPVLPGYAGYVPPKYKTKYPDSKVSQLWNWGGFPGTLHLNPLDPMFQIIGSTFLTKLIQLMGTDHLYNADPFNEELPPSNDPTYLASVGDAIYSSMKSVDQDSVWVMQGWFLLHTGNFWRPPQAQALLNSIPKENLVVLDLWAEVLPMWTRNDKFYGHYFVWCMLHNFGGRPGLYGKLHTLSKDISTAKKSSGELMAGIGLSMEAIENNPVVYDMVTDMTWRNKNVNVDEWVQQYAKRRYGVDVENMKRAWKLLQDSVYSCETRQMSGTGSVIAARPDFTIRDVSAGPLELYFEKADVGNAWKLFLQSEELKDLETFNYDLIDVGVQCLSIAGNEMYAEYVKSVYNKDLKAMKLHSKQMKTLMTDMDELLATNVNFMLGPWTHSARQWGSKKSEVDLMERNARYQITSWGEPSNPTLLQYAYKLWSDLVVDFYLPRWELFFTIAEETVTTKRSIGEGFQSSGWRDKIEKLEHDWIHENKEYPTIPTGNTFEVSKRLFKKYSDHVI</sequence>
<feature type="domain" description="Alpha-N-acetylglucosaminidase C-terminal" evidence="5">
    <location>
        <begin position="528"/>
        <end position="796"/>
    </location>
</feature>
<gene>
    <name evidence="6" type="ORF">AKO1_015454</name>
</gene>
<evidence type="ECO:0000259" key="4">
    <source>
        <dbReference type="Pfam" id="PF12971"/>
    </source>
</evidence>
<evidence type="ECO:0000256" key="2">
    <source>
        <dbReference type="SAM" id="Phobius"/>
    </source>
</evidence>
<dbReference type="EMBL" id="JAOPGA020000200">
    <property type="protein sequence ID" value="KAL0477596.1"/>
    <property type="molecule type" value="Genomic_DNA"/>
</dbReference>
<dbReference type="PANTHER" id="PTHR12872">
    <property type="entry name" value="ALPHA-N-ACETYLGLUCOSAMINIDASE"/>
    <property type="match status" value="1"/>
</dbReference>
<dbReference type="AlphaFoldDB" id="A0AAW2YJD7"/>
<dbReference type="Gene3D" id="1.20.120.670">
    <property type="entry name" value="N-acetyl-b-d-glucoasminidase"/>
    <property type="match status" value="1"/>
</dbReference>
<evidence type="ECO:0000313" key="6">
    <source>
        <dbReference type="EMBL" id="KAL0477596.1"/>
    </source>
</evidence>
<evidence type="ECO:0000313" key="7">
    <source>
        <dbReference type="Proteomes" id="UP001431209"/>
    </source>
</evidence>
<organism evidence="6 7">
    <name type="scientific">Acrasis kona</name>
    <dbReference type="NCBI Taxonomy" id="1008807"/>
    <lineage>
        <taxon>Eukaryota</taxon>
        <taxon>Discoba</taxon>
        <taxon>Heterolobosea</taxon>
        <taxon>Tetramitia</taxon>
        <taxon>Eutetramitia</taxon>
        <taxon>Acrasidae</taxon>
        <taxon>Acrasis</taxon>
    </lineage>
</organism>
<keyword evidence="7" id="KW-1185">Reference proteome</keyword>
<feature type="domain" description="Alpha-N-acetylglucosaminidase N-terminal" evidence="4">
    <location>
        <begin position="88"/>
        <end position="177"/>
    </location>
</feature>
<proteinExistence type="predicted"/>
<reference evidence="6 7" key="1">
    <citation type="submission" date="2024-03" db="EMBL/GenBank/DDBJ databases">
        <title>The Acrasis kona genome and developmental transcriptomes reveal deep origins of eukaryotic multicellular pathways.</title>
        <authorList>
            <person name="Sheikh S."/>
            <person name="Fu C.-J."/>
            <person name="Brown M.W."/>
            <person name="Baldauf S.L."/>
        </authorList>
    </citation>
    <scope>NUCLEOTIDE SEQUENCE [LARGE SCALE GENOMIC DNA]</scope>
    <source>
        <strain evidence="6 7">ATCC MYA-3509</strain>
    </source>
</reference>
<dbReference type="InterPro" id="IPR007781">
    <property type="entry name" value="NAGLU"/>
</dbReference>
<evidence type="ECO:0000256" key="1">
    <source>
        <dbReference type="ARBA" id="ARBA00022801"/>
    </source>
</evidence>
<feature type="domain" description="Alpha-N-acetylglucosaminidase tim-barrel" evidence="3">
    <location>
        <begin position="192"/>
        <end position="519"/>
    </location>
</feature>
<evidence type="ECO:0000259" key="3">
    <source>
        <dbReference type="Pfam" id="PF05089"/>
    </source>
</evidence>
<dbReference type="InterPro" id="IPR024732">
    <property type="entry name" value="NAGLU_C"/>
</dbReference>
<dbReference type="GO" id="GO:0016787">
    <property type="term" value="F:hydrolase activity"/>
    <property type="evidence" value="ECO:0007669"/>
    <property type="project" value="UniProtKB-KW"/>
</dbReference>
<dbReference type="PANTHER" id="PTHR12872:SF1">
    <property type="entry name" value="ALPHA-N-ACETYLGLUCOSAMINIDASE"/>
    <property type="match status" value="1"/>
</dbReference>
<dbReference type="Pfam" id="PF12971">
    <property type="entry name" value="NAGLU_N"/>
    <property type="match status" value="1"/>
</dbReference>
<accession>A0AAW2YJD7</accession>
<dbReference type="InterPro" id="IPR024733">
    <property type="entry name" value="NAGLU_tim-barrel"/>
</dbReference>
<dbReference type="InterPro" id="IPR029018">
    <property type="entry name" value="Hex-like_dom2"/>
</dbReference>
<keyword evidence="2" id="KW-0812">Transmembrane</keyword>
<dbReference type="InterPro" id="IPR024240">
    <property type="entry name" value="NAGLU_N"/>
</dbReference>
<keyword evidence="2" id="KW-1133">Transmembrane helix</keyword>
<evidence type="ECO:0000259" key="5">
    <source>
        <dbReference type="Pfam" id="PF12972"/>
    </source>
</evidence>
<feature type="transmembrane region" description="Helical" evidence="2">
    <location>
        <begin position="12"/>
        <end position="33"/>
    </location>
</feature>
<keyword evidence="2" id="KW-0472">Membrane</keyword>
<protein>
    <submittedName>
        <fullName evidence="6">Alpha-N-acetylglucosaminidase</fullName>
    </submittedName>
</protein>
<dbReference type="Gene3D" id="3.20.20.80">
    <property type="entry name" value="Glycosidases"/>
    <property type="match status" value="1"/>
</dbReference>
<name>A0AAW2YJD7_9EUKA</name>
<comment type="caution">
    <text evidence="6">The sequence shown here is derived from an EMBL/GenBank/DDBJ whole genome shotgun (WGS) entry which is preliminary data.</text>
</comment>
<dbReference type="Pfam" id="PF05089">
    <property type="entry name" value="NAGLU"/>
    <property type="match status" value="1"/>
</dbReference>
<dbReference type="Gene3D" id="3.30.379.10">
    <property type="entry name" value="Chitobiase/beta-hexosaminidase domain 2-like"/>
    <property type="match status" value="1"/>
</dbReference>
<keyword evidence="1" id="KW-0378">Hydrolase</keyword>